<dbReference type="EMBL" id="JBBPCO010000003">
    <property type="protein sequence ID" value="MEK8088966.1"/>
    <property type="molecule type" value="Genomic_DNA"/>
</dbReference>
<name>A0ABU9D7L9_9PROT</name>
<dbReference type="PANTHER" id="PTHR43685">
    <property type="entry name" value="GLYCOSYLTRANSFERASE"/>
    <property type="match status" value="1"/>
</dbReference>
<feature type="domain" description="Glycosyltransferase 2-like" evidence="1">
    <location>
        <begin position="15"/>
        <end position="180"/>
    </location>
</feature>
<dbReference type="InterPro" id="IPR029044">
    <property type="entry name" value="Nucleotide-diphossugar_trans"/>
</dbReference>
<dbReference type="InterPro" id="IPR050834">
    <property type="entry name" value="Glycosyltransf_2"/>
</dbReference>
<reference evidence="2 3" key="1">
    <citation type="submission" date="2024-04" db="EMBL/GenBank/DDBJ databases">
        <authorList>
            <person name="Abashina T."/>
            <person name="Shaikin A."/>
        </authorList>
    </citation>
    <scope>NUCLEOTIDE SEQUENCE [LARGE SCALE GENOMIC DNA]</scope>
    <source>
        <strain evidence="2 3">AAFK</strain>
    </source>
</reference>
<dbReference type="InterPro" id="IPR001173">
    <property type="entry name" value="Glyco_trans_2-like"/>
</dbReference>
<dbReference type="RefSeq" id="WP_341370033.1">
    <property type="nucleotide sequence ID" value="NZ_JBBPCO010000003.1"/>
</dbReference>
<evidence type="ECO:0000313" key="3">
    <source>
        <dbReference type="Proteomes" id="UP001446205"/>
    </source>
</evidence>
<gene>
    <name evidence="2" type="ORF">WOB96_04230</name>
</gene>
<dbReference type="Proteomes" id="UP001446205">
    <property type="component" value="Unassembled WGS sequence"/>
</dbReference>
<dbReference type="PANTHER" id="PTHR43685:SF13">
    <property type="entry name" value="O ANTIGEN BIOSYNTHESIS RHAMNOSYLTRANSFERASE RFBN"/>
    <property type="match status" value="1"/>
</dbReference>
<dbReference type="SUPFAM" id="SSF53448">
    <property type="entry name" value="Nucleotide-diphospho-sugar transferases"/>
    <property type="match status" value="1"/>
</dbReference>
<protein>
    <submittedName>
        <fullName evidence="2">Glycosyltransferase family 2 protein</fullName>
    </submittedName>
</protein>
<keyword evidence="3" id="KW-1185">Reference proteome</keyword>
<organism evidence="2 3">
    <name type="scientific">Thermithiobacillus plumbiphilus</name>
    <dbReference type="NCBI Taxonomy" id="1729899"/>
    <lineage>
        <taxon>Bacteria</taxon>
        <taxon>Pseudomonadati</taxon>
        <taxon>Pseudomonadota</taxon>
        <taxon>Acidithiobacillia</taxon>
        <taxon>Acidithiobacillales</taxon>
        <taxon>Thermithiobacillaceae</taxon>
        <taxon>Thermithiobacillus</taxon>
    </lineage>
</organism>
<dbReference type="Pfam" id="PF00535">
    <property type="entry name" value="Glycos_transf_2"/>
    <property type="match status" value="1"/>
</dbReference>
<evidence type="ECO:0000259" key="1">
    <source>
        <dbReference type="Pfam" id="PF00535"/>
    </source>
</evidence>
<dbReference type="Gene3D" id="3.90.550.10">
    <property type="entry name" value="Spore Coat Polysaccharide Biosynthesis Protein SpsA, Chain A"/>
    <property type="match status" value="1"/>
</dbReference>
<proteinExistence type="predicted"/>
<evidence type="ECO:0000313" key="2">
    <source>
        <dbReference type="EMBL" id="MEK8088966.1"/>
    </source>
</evidence>
<accession>A0ABU9D7L9</accession>
<comment type="caution">
    <text evidence="2">The sequence shown here is derived from an EMBL/GenBank/DDBJ whole genome shotgun (WGS) entry which is preliminary data.</text>
</comment>
<sequence length="318" mass="35924">MIDSTLPVQKLRFGIIVPTLNPGPGWRKWLITLKCQIFQPDHILVIDSGSLGDVVNVASQLGVLTHTIQPWEFDHGGTRQLGVSLLSHLDVLIFMTQDSLLADRDALGKLLGAFVDCRVGAVYGRQLPHVRARPIEAHARMFNYPNQSRIKQFADSAELGLKTVFISNSFAAYRREALMSVGGFPSGTIFGEDTIVAARMLLQGWKVAYCADAQVYHSHHYTFRQEFRRYFDVGVLHAREPWIQENFGGASGEGKRFVISELKYLLRKAPWLIPSALLRTVLKLVGYRLGKLEARLPVGLKKRLSMHRRFWERESARG</sequence>